<evidence type="ECO:0000256" key="2">
    <source>
        <dbReference type="SAM" id="SignalP"/>
    </source>
</evidence>
<keyword evidence="6" id="KW-1185">Reference proteome</keyword>
<accession>A0A7W6P6W2</accession>
<protein>
    <submittedName>
        <fullName evidence="4">Uncharacterized protein YcfL</fullName>
    </submittedName>
</protein>
<dbReference type="EMBL" id="BMHZ01000001">
    <property type="protein sequence ID" value="GGG93248.1"/>
    <property type="molecule type" value="Genomic_DNA"/>
</dbReference>
<dbReference type="Proteomes" id="UP000532273">
    <property type="component" value="Unassembled WGS sequence"/>
</dbReference>
<reference evidence="3" key="4">
    <citation type="submission" date="2024-05" db="EMBL/GenBank/DDBJ databases">
        <authorList>
            <person name="Sun Q."/>
            <person name="Zhou Y."/>
        </authorList>
    </citation>
    <scope>NUCLEOTIDE SEQUENCE</scope>
    <source>
        <strain evidence="3">CGMCC 1.15287</strain>
    </source>
</reference>
<gene>
    <name evidence="3" type="ORF">GCM10007422_03080</name>
    <name evidence="4" type="ORF">GGQ60_002347</name>
</gene>
<feature type="signal peptide" evidence="2">
    <location>
        <begin position="1"/>
        <end position="19"/>
    </location>
</feature>
<evidence type="ECO:0000313" key="5">
    <source>
        <dbReference type="Proteomes" id="UP000532273"/>
    </source>
</evidence>
<proteinExistence type="predicted"/>
<feature type="chain" id="PRO_5031449435" evidence="2">
    <location>
        <begin position="20"/>
        <end position="61"/>
    </location>
</feature>
<sequence>MKKLSLILSCLALLTLACSSDRKNDSTDSLMNDTTQTDTSSNLNQDTLGSDTTQDTTIRMQ</sequence>
<dbReference type="Proteomes" id="UP000642938">
    <property type="component" value="Unassembled WGS sequence"/>
</dbReference>
<feature type="compositionally biased region" description="Polar residues" evidence="1">
    <location>
        <begin position="27"/>
        <end position="61"/>
    </location>
</feature>
<dbReference type="RefSeq" id="WP_183763839.1">
    <property type="nucleotide sequence ID" value="NZ_BMHZ01000001.1"/>
</dbReference>
<organism evidence="4 5">
    <name type="scientific">Pedobacter zeae</name>
    <dbReference type="NCBI Taxonomy" id="1737356"/>
    <lineage>
        <taxon>Bacteria</taxon>
        <taxon>Pseudomonadati</taxon>
        <taxon>Bacteroidota</taxon>
        <taxon>Sphingobacteriia</taxon>
        <taxon>Sphingobacteriales</taxon>
        <taxon>Sphingobacteriaceae</taxon>
        <taxon>Pedobacter</taxon>
    </lineage>
</organism>
<keyword evidence="2" id="KW-0732">Signal</keyword>
<dbReference type="AlphaFoldDB" id="A0A7W6P6W2"/>
<evidence type="ECO:0000313" key="6">
    <source>
        <dbReference type="Proteomes" id="UP000642938"/>
    </source>
</evidence>
<evidence type="ECO:0000256" key="1">
    <source>
        <dbReference type="SAM" id="MobiDB-lite"/>
    </source>
</evidence>
<feature type="region of interest" description="Disordered" evidence="1">
    <location>
        <begin position="21"/>
        <end position="61"/>
    </location>
</feature>
<reference evidence="6" key="2">
    <citation type="journal article" date="2019" name="Int. J. Syst. Evol. Microbiol.">
        <title>The Global Catalogue of Microorganisms (GCM) 10K type strain sequencing project: providing services to taxonomists for standard genome sequencing and annotation.</title>
        <authorList>
            <consortium name="The Broad Institute Genomics Platform"/>
            <consortium name="The Broad Institute Genome Sequencing Center for Infectious Disease"/>
            <person name="Wu L."/>
            <person name="Ma J."/>
        </authorList>
    </citation>
    <scope>NUCLEOTIDE SEQUENCE [LARGE SCALE GENOMIC DNA]</scope>
    <source>
        <strain evidence="6">CGMCC 1.15287</strain>
    </source>
</reference>
<evidence type="ECO:0000313" key="3">
    <source>
        <dbReference type="EMBL" id="GGG93248.1"/>
    </source>
</evidence>
<reference evidence="4 5" key="3">
    <citation type="submission" date="2020-08" db="EMBL/GenBank/DDBJ databases">
        <title>Genomic Encyclopedia of Type Strains, Phase IV (KMG-IV): sequencing the most valuable type-strain genomes for metagenomic binning, comparative biology and taxonomic classification.</title>
        <authorList>
            <person name="Goeker M."/>
        </authorList>
    </citation>
    <scope>NUCLEOTIDE SEQUENCE [LARGE SCALE GENOMIC DNA]</scope>
    <source>
        <strain evidence="4 5">DSM 100774</strain>
    </source>
</reference>
<comment type="caution">
    <text evidence="4">The sequence shown here is derived from an EMBL/GenBank/DDBJ whole genome shotgun (WGS) entry which is preliminary data.</text>
</comment>
<reference evidence="3" key="1">
    <citation type="journal article" date="2014" name="Int. J. Syst. Evol. Microbiol.">
        <title>Complete genome of a new Firmicutes species belonging to the dominant human colonic microbiota ('Ruminococcus bicirculans') reveals two chromosomes and a selective capacity to utilize plant glucans.</title>
        <authorList>
            <consortium name="NISC Comparative Sequencing Program"/>
            <person name="Wegmann U."/>
            <person name="Louis P."/>
            <person name="Goesmann A."/>
            <person name="Henrissat B."/>
            <person name="Duncan S.H."/>
            <person name="Flint H.J."/>
        </authorList>
    </citation>
    <scope>NUCLEOTIDE SEQUENCE</scope>
    <source>
        <strain evidence="3">CGMCC 1.15287</strain>
    </source>
</reference>
<dbReference type="EMBL" id="JACIEF010000002">
    <property type="protein sequence ID" value="MBB4108366.1"/>
    <property type="molecule type" value="Genomic_DNA"/>
</dbReference>
<evidence type="ECO:0000313" key="4">
    <source>
        <dbReference type="EMBL" id="MBB4108366.1"/>
    </source>
</evidence>
<name>A0A7W6P6W2_9SPHI</name>
<dbReference type="PROSITE" id="PS51257">
    <property type="entry name" value="PROKAR_LIPOPROTEIN"/>
    <property type="match status" value="1"/>
</dbReference>